<evidence type="ECO:0000256" key="1">
    <source>
        <dbReference type="SAM" id="SignalP"/>
    </source>
</evidence>
<gene>
    <name evidence="2" type="ORF">KGMB03357_15460</name>
</gene>
<evidence type="ECO:0000313" key="3">
    <source>
        <dbReference type="Proteomes" id="UP000287361"/>
    </source>
</evidence>
<keyword evidence="1" id="KW-0732">Signal</keyword>
<proteinExistence type="predicted"/>
<evidence type="ECO:0008006" key="4">
    <source>
        <dbReference type="Google" id="ProtNLM"/>
    </source>
</evidence>
<dbReference type="AlphaFoldDB" id="A0A401LET6"/>
<protein>
    <recommendedName>
        <fullName evidence="4">Copper amine oxidase-like N-terminal domain-containing protein</fullName>
    </recommendedName>
</protein>
<dbReference type="EMBL" id="BHVZ01000004">
    <property type="protein sequence ID" value="GCB29885.1"/>
    <property type="molecule type" value="Genomic_DNA"/>
</dbReference>
<name>A0A401LET6_9FIRM</name>
<sequence length="331" mass="37981">MKKILYFLCIVLFSTTVYAASDTSNATLNNAQVRFNNGEIQTIQCYNINGYNFVRIRDIMNHLDMAVYAIQNDNKGVVVDPYDIPTSNEPLKELTQQTAKVKVEKGRLIYDDSSSEAEYFLLNGRYYFKLADIEKATNKAWGSIIVSHQVVGMAINNGYVFEKFPRIDITWNDSEKIINVNIIQEDIQKIGSNFLKKTTERDGYEGESYNFDADFICIQQGSDYIYITNEADINLVLDELSDLLNQGEIVESPGKNVLRPTANFMYRIVWVTNEEIKDFAIYKDDRVYQHMSDTEGNDIAVSKTELDVFLKIVDKLFENAGDTYHQDSYDT</sequence>
<evidence type="ECO:0000313" key="2">
    <source>
        <dbReference type="EMBL" id="GCB29885.1"/>
    </source>
</evidence>
<reference evidence="2 3" key="1">
    <citation type="submission" date="2018-10" db="EMBL/GenBank/DDBJ databases">
        <title>Draft Genome Sequence of Anaerotignum sp. KCTC 15736.</title>
        <authorList>
            <person name="Choi S.H."/>
            <person name="Kim J.S."/>
            <person name="Kang S.W."/>
            <person name="Lee J.S."/>
            <person name="Park S.H."/>
        </authorList>
    </citation>
    <scope>NUCLEOTIDE SEQUENCE [LARGE SCALE GENOMIC DNA]</scope>
    <source>
        <strain evidence="2 3">KCTC 15736</strain>
    </source>
</reference>
<keyword evidence="3" id="KW-1185">Reference proteome</keyword>
<accession>A0A401LET6</accession>
<comment type="caution">
    <text evidence="2">The sequence shown here is derived from an EMBL/GenBank/DDBJ whole genome shotgun (WGS) entry which is preliminary data.</text>
</comment>
<feature type="chain" id="PRO_5019173081" description="Copper amine oxidase-like N-terminal domain-containing protein" evidence="1">
    <location>
        <begin position="20"/>
        <end position="331"/>
    </location>
</feature>
<organism evidence="2 3">
    <name type="scientific">Anaerotignum faecicola</name>
    <dbReference type="NCBI Taxonomy" id="2358141"/>
    <lineage>
        <taxon>Bacteria</taxon>
        <taxon>Bacillati</taxon>
        <taxon>Bacillota</taxon>
        <taxon>Clostridia</taxon>
        <taxon>Lachnospirales</taxon>
        <taxon>Anaerotignaceae</taxon>
        <taxon>Anaerotignum</taxon>
    </lineage>
</organism>
<dbReference type="Proteomes" id="UP000287361">
    <property type="component" value="Unassembled WGS sequence"/>
</dbReference>
<feature type="signal peptide" evidence="1">
    <location>
        <begin position="1"/>
        <end position="19"/>
    </location>
</feature>